<gene>
    <name evidence="3" type="ORF">SAMN05444405_101254</name>
</gene>
<sequence length="282" mass="31869">MKINLKIILSALLLTGILFPSCGGKKQKESDKLTTDSVLLKETSNLFDDPKKPGCSLDISFAYIKNASNKTLQDSINNKLLSVCFGNEYVGQDPKVAVAAYKIAYIKGYKNDVQQFYLEDQKKNSEEDLNAGWYNYSKDLKSKFTFNEDGVLVCKIDTYDYTGGAHGSYASTFINFDLLTGKQIRLADLFKDGYEKELTRLLLTKLEKQNKVTSEAELEEIGYFITEPLSPTENFYLNDDGFTFYYNVYEIAPYVMGPTKIEISFSDVESLMKDENPASGLY</sequence>
<dbReference type="InterPro" id="IPR021729">
    <property type="entry name" value="DUF3298"/>
</dbReference>
<dbReference type="Gene3D" id="3.30.565.40">
    <property type="entry name" value="Fervidobacterium nodosum Rt17-B1 like"/>
    <property type="match status" value="1"/>
</dbReference>
<proteinExistence type="predicted"/>
<organism evidence="3 4">
    <name type="scientific">Bacteroides luti</name>
    <dbReference type="NCBI Taxonomy" id="1297750"/>
    <lineage>
        <taxon>Bacteria</taxon>
        <taxon>Pseudomonadati</taxon>
        <taxon>Bacteroidota</taxon>
        <taxon>Bacteroidia</taxon>
        <taxon>Bacteroidales</taxon>
        <taxon>Bacteroidaceae</taxon>
        <taxon>Bacteroides</taxon>
    </lineage>
</organism>
<evidence type="ECO:0000259" key="1">
    <source>
        <dbReference type="Pfam" id="PF11738"/>
    </source>
</evidence>
<protein>
    <recommendedName>
        <fullName evidence="5">DUF3298 domain-containing protein</fullName>
    </recommendedName>
</protein>
<dbReference type="InterPro" id="IPR025303">
    <property type="entry name" value="PdaC"/>
</dbReference>
<accession>A0A1M4T154</accession>
<dbReference type="STRING" id="1297750.SAMN05444405_101254"/>
<dbReference type="Pfam" id="PF13739">
    <property type="entry name" value="PdaC"/>
    <property type="match status" value="1"/>
</dbReference>
<dbReference type="Gene3D" id="3.90.640.20">
    <property type="entry name" value="Heat-shock cognate protein, ATPase"/>
    <property type="match status" value="1"/>
</dbReference>
<dbReference type="RefSeq" id="WP_073398692.1">
    <property type="nucleotide sequence ID" value="NZ_FQTV01000001.1"/>
</dbReference>
<evidence type="ECO:0008006" key="5">
    <source>
        <dbReference type="Google" id="ProtNLM"/>
    </source>
</evidence>
<dbReference type="Pfam" id="PF11738">
    <property type="entry name" value="DUF3298"/>
    <property type="match status" value="1"/>
</dbReference>
<evidence type="ECO:0000259" key="2">
    <source>
        <dbReference type="Pfam" id="PF13739"/>
    </source>
</evidence>
<dbReference type="EMBL" id="FQTV01000001">
    <property type="protein sequence ID" value="SHE38212.1"/>
    <property type="molecule type" value="Genomic_DNA"/>
</dbReference>
<dbReference type="AlphaFoldDB" id="A0A1M4T154"/>
<feature type="domain" description="DUF3298" evidence="1">
    <location>
        <begin position="187"/>
        <end position="266"/>
    </location>
</feature>
<dbReference type="OrthoDB" id="594879at2"/>
<reference evidence="3 4" key="1">
    <citation type="submission" date="2016-11" db="EMBL/GenBank/DDBJ databases">
        <authorList>
            <person name="Jaros S."/>
            <person name="Januszkiewicz K."/>
            <person name="Wedrychowicz H."/>
        </authorList>
    </citation>
    <scope>NUCLEOTIDE SEQUENCE [LARGE SCALE GENOMIC DNA]</scope>
    <source>
        <strain evidence="3 4">DSM 26991</strain>
    </source>
</reference>
<evidence type="ECO:0000313" key="3">
    <source>
        <dbReference type="EMBL" id="SHE38212.1"/>
    </source>
</evidence>
<keyword evidence="4" id="KW-1185">Reference proteome</keyword>
<feature type="domain" description="Deacetylase PdaC" evidence="2">
    <location>
        <begin position="55"/>
        <end position="168"/>
    </location>
</feature>
<dbReference type="Proteomes" id="UP000184509">
    <property type="component" value="Unassembled WGS sequence"/>
</dbReference>
<evidence type="ECO:0000313" key="4">
    <source>
        <dbReference type="Proteomes" id="UP000184509"/>
    </source>
</evidence>
<name>A0A1M4T154_9BACE</name>
<dbReference type="InterPro" id="IPR037126">
    <property type="entry name" value="PdaC/RsiV-like_sf"/>
</dbReference>